<dbReference type="SMART" id="SM01377">
    <property type="entry name" value="Ribosomal_L40e"/>
    <property type="match status" value="1"/>
</dbReference>
<reference evidence="7" key="1">
    <citation type="journal article" date="2023" name="DNA Res.">
        <title>Chromosome-level genome assembly of Phrynocephalus forsythii using third-generation DNA sequencing and Hi-C analysis.</title>
        <authorList>
            <person name="Qi Y."/>
            <person name="Zhao W."/>
            <person name="Zhao Y."/>
            <person name="Niu C."/>
            <person name="Cao S."/>
            <person name="Zhang Y."/>
        </authorList>
    </citation>
    <scope>NUCLEOTIDE SEQUENCE</scope>
    <source>
        <tissue evidence="7">Muscle</tissue>
    </source>
</reference>
<dbReference type="InterPro" id="IPR011332">
    <property type="entry name" value="Ribosomal_zn-bd"/>
</dbReference>
<dbReference type="EMBL" id="JAPFRF010000010">
    <property type="protein sequence ID" value="KAJ7319638.1"/>
    <property type="molecule type" value="Genomic_DNA"/>
</dbReference>
<dbReference type="InterPro" id="IPR029071">
    <property type="entry name" value="Ubiquitin-like_domsf"/>
</dbReference>
<comment type="similarity">
    <text evidence="1">In the N-terminal section; belongs to the ubiquitin family.</text>
</comment>
<keyword evidence="4" id="KW-0687">Ribonucleoprotein</keyword>
<comment type="caution">
    <text evidence="7">The sequence shown here is derived from an EMBL/GenBank/DDBJ whole genome shotgun (WGS) entry which is preliminary data.</text>
</comment>
<evidence type="ECO:0000256" key="2">
    <source>
        <dbReference type="ARBA" id="ARBA00022499"/>
    </source>
</evidence>
<dbReference type="InterPro" id="IPR019956">
    <property type="entry name" value="Ubiquitin_dom"/>
</dbReference>
<dbReference type="Pfam" id="PF01020">
    <property type="entry name" value="Ribosomal_L40e"/>
    <property type="match status" value="1"/>
</dbReference>
<dbReference type="InterPro" id="IPR001975">
    <property type="entry name" value="Ribosomal_eL40_dom"/>
</dbReference>
<feature type="domain" description="Large ribosomal subunit protein eL40" evidence="6">
    <location>
        <begin position="47"/>
        <end position="92"/>
    </location>
</feature>
<dbReference type="GO" id="GO:0005840">
    <property type="term" value="C:ribosome"/>
    <property type="evidence" value="ECO:0007669"/>
    <property type="project" value="UniProtKB-KW"/>
</dbReference>
<evidence type="ECO:0000313" key="7">
    <source>
        <dbReference type="EMBL" id="KAJ7319638.1"/>
    </source>
</evidence>
<accession>A0A9Q0XMB4</accession>
<evidence type="ECO:0000256" key="1">
    <source>
        <dbReference type="ARBA" id="ARBA00008373"/>
    </source>
</evidence>
<keyword evidence="8" id="KW-1185">Reference proteome</keyword>
<dbReference type="InterPro" id="IPR038587">
    <property type="entry name" value="Ribosomal_eL40_sf"/>
</dbReference>
<evidence type="ECO:0000256" key="5">
    <source>
        <dbReference type="ARBA" id="ARBA00035298"/>
    </source>
</evidence>
<dbReference type="GO" id="GO:0006412">
    <property type="term" value="P:translation"/>
    <property type="evidence" value="ECO:0007669"/>
    <property type="project" value="InterPro"/>
</dbReference>
<gene>
    <name evidence="7" type="ORF">JRQ81_019149</name>
</gene>
<dbReference type="Proteomes" id="UP001142489">
    <property type="component" value="Unassembled WGS sequence"/>
</dbReference>
<dbReference type="OrthoDB" id="428577at2759"/>
<proteinExistence type="inferred from homology"/>
<dbReference type="Gene3D" id="3.10.20.90">
    <property type="entry name" value="Phosphatidylinositol 3-kinase Catalytic Subunit, Chain A, domain 1"/>
    <property type="match status" value="1"/>
</dbReference>
<dbReference type="GO" id="GO:1990904">
    <property type="term" value="C:ribonucleoprotein complex"/>
    <property type="evidence" value="ECO:0007669"/>
    <property type="project" value="UniProtKB-KW"/>
</dbReference>
<dbReference type="Gene3D" id="4.10.1060.50">
    <property type="match status" value="1"/>
</dbReference>
<dbReference type="PRINTS" id="PR00348">
    <property type="entry name" value="UBIQUITIN"/>
</dbReference>
<dbReference type="SUPFAM" id="SSF57829">
    <property type="entry name" value="Zn-binding ribosomal proteins"/>
    <property type="match status" value="1"/>
</dbReference>
<dbReference type="AlphaFoldDB" id="A0A9Q0XMB4"/>
<evidence type="ECO:0000259" key="6">
    <source>
        <dbReference type="SMART" id="SM01377"/>
    </source>
</evidence>
<keyword evidence="2" id="KW-1017">Isopeptide bond</keyword>
<dbReference type="GO" id="GO:0003735">
    <property type="term" value="F:structural constituent of ribosome"/>
    <property type="evidence" value="ECO:0007669"/>
    <property type="project" value="InterPro"/>
</dbReference>
<sequence>MFRIEAIPPNQQHLIFVRKQLEDGHMVLDGSLQKESTLLVLCLCGGITELSLLQVAQKYNCDSRICCKCYTCQHLQAVNCCKKKWGYTNNLR</sequence>
<evidence type="ECO:0000313" key="8">
    <source>
        <dbReference type="Proteomes" id="UP001142489"/>
    </source>
</evidence>
<dbReference type="SUPFAM" id="SSF54236">
    <property type="entry name" value="Ubiquitin-like"/>
    <property type="match status" value="1"/>
</dbReference>
<name>A0A9Q0XMB4_9SAUR</name>
<evidence type="ECO:0000256" key="4">
    <source>
        <dbReference type="ARBA" id="ARBA00023274"/>
    </source>
</evidence>
<organism evidence="7 8">
    <name type="scientific">Phrynocephalus forsythii</name>
    <dbReference type="NCBI Taxonomy" id="171643"/>
    <lineage>
        <taxon>Eukaryota</taxon>
        <taxon>Metazoa</taxon>
        <taxon>Chordata</taxon>
        <taxon>Craniata</taxon>
        <taxon>Vertebrata</taxon>
        <taxon>Euteleostomi</taxon>
        <taxon>Lepidosauria</taxon>
        <taxon>Squamata</taxon>
        <taxon>Bifurcata</taxon>
        <taxon>Unidentata</taxon>
        <taxon>Episquamata</taxon>
        <taxon>Toxicofera</taxon>
        <taxon>Iguania</taxon>
        <taxon>Acrodonta</taxon>
        <taxon>Agamidae</taxon>
        <taxon>Agaminae</taxon>
        <taxon>Phrynocephalus</taxon>
    </lineage>
</organism>
<evidence type="ECO:0000256" key="3">
    <source>
        <dbReference type="ARBA" id="ARBA00022980"/>
    </source>
</evidence>
<keyword evidence="3" id="KW-0689">Ribosomal protein</keyword>
<protein>
    <recommendedName>
        <fullName evidence="5">Ubiquitin-ribosomal protein eL40 fusion protein</fullName>
    </recommendedName>
</protein>